<dbReference type="PANTHER" id="PTHR30435:SF19">
    <property type="entry name" value="FLAGELLAR BASAL-BODY ROD PROTEIN FLGG"/>
    <property type="match status" value="1"/>
</dbReference>
<evidence type="ECO:0000259" key="5">
    <source>
        <dbReference type="Pfam" id="PF22692"/>
    </source>
</evidence>
<feature type="domain" description="Flagellar hook protein FlgE/F/G-like D1" evidence="5">
    <location>
        <begin position="96"/>
        <end position="157"/>
    </location>
</feature>
<sequence length="259" mass="28590">MIRGLYTAVSGLITQEAKQDVITNNMANANTNGYKSDDLKIKNFGDVYIENRDRIAGNRNVTSRLGKLSYGSKIDETYTDFTQGDLVNTDEDTDFALSGSGFFTVQGTVNGKAANYYTRDGHFHVSNDGYLVNDSGYRVLGRNAATNALEPIKVDNSKMTVDANNNIYLDGRLAYNFGIVDFNNYNALQKQGDNLYSGNNPIAAQQTTVKQKSLEKSNVNIINSMVDMMSVMRNFESDQKVVQTMDETLGKAVNDVGKI</sequence>
<comment type="caution">
    <text evidence="6">The sequence shown here is derived from an EMBL/GenBank/DDBJ whole genome shotgun (WGS) entry which is preliminary data.</text>
</comment>
<evidence type="ECO:0000256" key="1">
    <source>
        <dbReference type="ARBA" id="ARBA00009677"/>
    </source>
</evidence>
<protein>
    <submittedName>
        <fullName evidence="6">Flagellar basal-body rod protein FlgG</fullName>
    </submittedName>
</protein>
<keyword evidence="6" id="KW-0969">Cilium</keyword>
<evidence type="ECO:0000259" key="3">
    <source>
        <dbReference type="Pfam" id="PF00460"/>
    </source>
</evidence>
<dbReference type="SUPFAM" id="SSF117143">
    <property type="entry name" value="Flagellar hook protein flgE"/>
    <property type="match status" value="1"/>
</dbReference>
<reference evidence="6 7" key="1">
    <citation type="submission" date="2017-03" db="EMBL/GenBank/DDBJ databases">
        <title>Genome sequence of Clostridium oryzae DSM 28571.</title>
        <authorList>
            <person name="Poehlein A."/>
            <person name="Daniel R."/>
        </authorList>
    </citation>
    <scope>NUCLEOTIDE SEQUENCE [LARGE SCALE GENOMIC DNA]</scope>
    <source>
        <strain evidence="6 7">DSM 28571</strain>
    </source>
</reference>
<organism evidence="6 7">
    <name type="scientific">Clostridium oryzae</name>
    <dbReference type="NCBI Taxonomy" id="1450648"/>
    <lineage>
        <taxon>Bacteria</taxon>
        <taxon>Bacillati</taxon>
        <taxon>Bacillota</taxon>
        <taxon>Clostridia</taxon>
        <taxon>Eubacteriales</taxon>
        <taxon>Clostridiaceae</taxon>
        <taxon>Clostridium</taxon>
    </lineage>
</organism>
<keyword evidence="2" id="KW-0975">Bacterial flagellum</keyword>
<gene>
    <name evidence="6" type="primary">flgG_2</name>
    <name evidence="6" type="ORF">CLORY_13400</name>
</gene>
<comment type="similarity">
    <text evidence="1 2">Belongs to the flagella basal body rod proteins family.</text>
</comment>
<dbReference type="GO" id="GO:0009425">
    <property type="term" value="C:bacterial-type flagellum basal body"/>
    <property type="evidence" value="ECO:0007669"/>
    <property type="project" value="UniProtKB-SubCell"/>
</dbReference>
<evidence type="ECO:0000313" key="7">
    <source>
        <dbReference type="Proteomes" id="UP000190080"/>
    </source>
</evidence>
<dbReference type="InterPro" id="IPR053967">
    <property type="entry name" value="LlgE_F_G-like_D1"/>
</dbReference>
<dbReference type="STRING" id="1450648.CLORY_13400"/>
<dbReference type="InterPro" id="IPR001444">
    <property type="entry name" value="Flag_bb_rod_N"/>
</dbReference>
<comment type="subcellular location">
    <subcellularLocation>
        <location evidence="2">Bacterial flagellum basal body</location>
    </subcellularLocation>
</comment>
<keyword evidence="6" id="KW-0966">Cell projection</keyword>
<dbReference type="AlphaFoldDB" id="A0A1V4IV08"/>
<evidence type="ECO:0000259" key="4">
    <source>
        <dbReference type="Pfam" id="PF06429"/>
    </source>
</evidence>
<evidence type="ECO:0000256" key="2">
    <source>
        <dbReference type="RuleBase" id="RU362116"/>
    </source>
</evidence>
<dbReference type="OrthoDB" id="9800375at2"/>
<dbReference type="RefSeq" id="WP_079422755.1">
    <property type="nucleotide sequence ID" value="NZ_MZGV01000010.1"/>
</dbReference>
<dbReference type="Pfam" id="PF00460">
    <property type="entry name" value="Flg_bb_rod"/>
    <property type="match status" value="1"/>
</dbReference>
<name>A0A1V4IV08_9CLOT</name>
<dbReference type="InterPro" id="IPR037925">
    <property type="entry name" value="FlgE/F/G-like"/>
</dbReference>
<dbReference type="InterPro" id="IPR010930">
    <property type="entry name" value="Flg_bb/hook_C_dom"/>
</dbReference>
<dbReference type="PROSITE" id="PS00588">
    <property type="entry name" value="FLAGELLA_BB_ROD"/>
    <property type="match status" value="1"/>
</dbReference>
<dbReference type="GO" id="GO:0071978">
    <property type="term" value="P:bacterial-type flagellum-dependent swarming motility"/>
    <property type="evidence" value="ECO:0007669"/>
    <property type="project" value="TreeGrafter"/>
</dbReference>
<dbReference type="Proteomes" id="UP000190080">
    <property type="component" value="Unassembled WGS sequence"/>
</dbReference>
<dbReference type="NCBIfam" id="TIGR03506">
    <property type="entry name" value="FlgEFG_subfam"/>
    <property type="match status" value="1"/>
</dbReference>
<dbReference type="PANTHER" id="PTHR30435">
    <property type="entry name" value="FLAGELLAR PROTEIN"/>
    <property type="match status" value="1"/>
</dbReference>
<feature type="domain" description="Flagellar basal body rod protein N-terminal" evidence="3">
    <location>
        <begin position="5"/>
        <end position="35"/>
    </location>
</feature>
<feature type="domain" description="Flagellar basal-body/hook protein C-terminal" evidence="4">
    <location>
        <begin position="211"/>
        <end position="254"/>
    </location>
</feature>
<dbReference type="InterPro" id="IPR019776">
    <property type="entry name" value="Flagellar_basal_body_rod_CS"/>
</dbReference>
<accession>A0A1V4IV08</accession>
<keyword evidence="7" id="KW-1185">Reference proteome</keyword>
<dbReference type="EMBL" id="MZGV01000010">
    <property type="protein sequence ID" value="OPJ63257.1"/>
    <property type="molecule type" value="Genomic_DNA"/>
</dbReference>
<proteinExistence type="inferred from homology"/>
<dbReference type="Pfam" id="PF06429">
    <property type="entry name" value="Flg_bbr_C"/>
    <property type="match status" value="1"/>
</dbReference>
<keyword evidence="6" id="KW-0282">Flagellum</keyword>
<dbReference type="Pfam" id="PF22692">
    <property type="entry name" value="LlgE_F_G_D1"/>
    <property type="match status" value="1"/>
</dbReference>
<evidence type="ECO:0000313" key="6">
    <source>
        <dbReference type="EMBL" id="OPJ63257.1"/>
    </source>
</evidence>
<dbReference type="InterPro" id="IPR020013">
    <property type="entry name" value="Flagellar_FlgE/F/G"/>
</dbReference>